<sequence>MARVAPKKQVVVVGLGWAGSLMSMELAKAGMDVLALERGDDRNTVPDFQYPDVADELRYGVRMGFMQKPRRSTVTIRNELNQTALPYRQLGAFLPGDGVGGAGIHWNGLTWRPMEAEFELLTHTEKNFGKNVIPEGMTIRDWGITYKELEPYMDRFEYVAGVSGQAGNVQGKVVPDGNPFEGPRARPYPLPPLPDTYDAALFRTTAKELGYHPFTLPASNASESYTNEYGMQLGPCNFCGFCGRYGCLNYSKASPQTCVLDALKRLSNFQYKTRCEVLKIEKSADGKTATGVTYFDEYANEEVFQPADIVILTAFQLHNVHLMLLSGIGEAYDPVQETGVVGRNYSYQVMGATRLFYKDKDFKPYMASGCGGVAIDDFSVGQNNFAELGFVGGSFFMAGTQGGTPILSTAVPAGTKGWGADWKQKVGDWYGHSMQIVSHGANMSYRDCYLDLDPTYQDRFGRPLMRMTFNWKPNDIRMTNHAKTKIEELAHAMQPDSISSNYMRDGSNFDVRPYQTTHTVGGAIMGADPTQSALNRFQQSWSVHNVFVVGANAFPQNTQYNPTGAVGALAYYAAEAILTRYIQAPRPLI</sequence>
<dbReference type="Pfam" id="PF05199">
    <property type="entry name" value="GMC_oxred_C"/>
    <property type="match status" value="1"/>
</dbReference>
<dbReference type="Pfam" id="PF00732">
    <property type="entry name" value="GMC_oxred_N"/>
    <property type="match status" value="1"/>
</dbReference>
<dbReference type="InterPro" id="IPR036188">
    <property type="entry name" value="FAD/NAD-bd_sf"/>
</dbReference>
<organism evidence="7 8">
    <name type="scientific">Rhizobium nepotum 39/7</name>
    <dbReference type="NCBI Taxonomy" id="1368418"/>
    <lineage>
        <taxon>Bacteria</taxon>
        <taxon>Pseudomonadati</taxon>
        <taxon>Pseudomonadota</taxon>
        <taxon>Alphaproteobacteria</taxon>
        <taxon>Hyphomicrobiales</taxon>
        <taxon>Rhizobiaceae</taxon>
        <taxon>Rhizobium/Agrobacterium group</taxon>
        <taxon>Rhizobium</taxon>
    </lineage>
</organism>
<keyword evidence="8" id="KW-1185">Reference proteome</keyword>
<dbReference type="EMBL" id="JWJH01000045">
    <property type="protein sequence ID" value="KJF65278.1"/>
    <property type="molecule type" value="Genomic_DNA"/>
</dbReference>
<dbReference type="PANTHER" id="PTHR46056:SF12">
    <property type="entry name" value="LONG-CHAIN-ALCOHOL OXIDASE"/>
    <property type="match status" value="1"/>
</dbReference>
<keyword evidence="3" id="KW-0274">FAD</keyword>
<feature type="domain" description="Glucose-methanol-choline oxidoreductase N-terminal" evidence="5">
    <location>
        <begin position="233"/>
        <end position="346"/>
    </location>
</feature>
<protein>
    <submittedName>
        <fullName evidence="7">GMC family oxidoreductase</fullName>
    </submittedName>
</protein>
<evidence type="ECO:0000313" key="8">
    <source>
        <dbReference type="Proteomes" id="UP000052068"/>
    </source>
</evidence>
<dbReference type="PANTHER" id="PTHR46056">
    <property type="entry name" value="LONG-CHAIN-ALCOHOL OXIDASE"/>
    <property type="match status" value="1"/>
</dbReference>
<evidence type="ECO:0000256" key="3">
    <source>
        <dbReference type="ARBA" id="ARBA00022827"/>
    </source>
</evidence>
<evidence type="ECO:0000313" key="7">
    <source>
        <dbReference type="EMBL" id="KJF65278.1"/>
    </source>
</evidence>
<keyword evidence="4" id="KW-0560">Oxidoreductase</keyword>
<feature type="domain" description="Glucose-methanol-choline oxidoreductase C-terminal" evidence="6">
    <location>
        <begin position="446"/>
        <end position="570"/>
    </location>
</feature>
<comment type="similarity">
    <text evidence="1">Belongs to the GMC oxidoreductase family.</text>
</comment>
<evidence type="ECO:0000259" key="5">
    <source>
        <dbReference type="Pfam" id="PF00732"/>
    </source>
</evidence>
<keyword evidence="2" id="KW-0285">Flavoprotein</keyword>
<proteinExistence type="inferred from homology"/>
<evidence type="ECO:0000259" key="6">
    <source>
        <dbReference type="Pfam" id="PF05199"/>
    </source>
</evidence>
<dbReference type="InterPro" id="IPR000172">
    <property type="entry name" value="GMC_OxRdtase_N"/>
</dbReference>
<evidence type="ECO:0000256" key="2">
    <source>
        <dbReference type="ARBA" id="ARBA00022630"/>
    </source>
</evidence>
<dbReference type="Proteomes" id="UP000052068">
    <property type="component" value="Unassembled WGS sequence"/>
</dbReference>
<evidence type="ECO:0000256" key="1">
    <source>
        <dbReference type="ARBA" id="ARBA00010790"/>
    </source>
</evidence>
<name>A0ABR5CK90_9HYPH</name>
<comment type="caution">
    <text evidence="7">The sequence shown here is derived from an EMBL/GenBank/DDBJ whole genome shotgun (WGS) entry which is preliminary data.</text>
</comment>
<accession>A0ABR5CK90</accession>
<evidence type="ECO:0000256" key="4">
    <source>
        <dbReference type="ARBA" id="ARBA00023002"/>
    </source>
</evidence>
<dbReference type="Gene3D" id="3.50.50.60">
    <property type="entry name" value="FAD/NAD(P)-binding domain"/>
    <property type="match status" value="2"/>
</dbReference>
<dbReference type="RefSeq" id="WP_045025124.1">
    <property type="nucleotide sequence ID" value="NZ_JWJH01000045.1"/>
</dbReference>
<dbReference type="InterPro" id="IPR007867">
    <property type="entry name" value="GMC_OxRtase_C"/>
</dbReference>
<reference evidence="7 8" key="1">
    <citation type="submission" date="2015-03" db="EMBL/GenBank/DDBJ databases">
        <title>Draft Genome Sequences of Agrobacterium nepotum Strain 39/7T (= CFBP 7436T = LMG 26435T) and Agrobacterium sp. Strain KFB 330 (= CFBP 8308 = LMG 28674).</title>
        <authorList>
            <person name="Kuzmanovic N."/>
            <person name="Pulawska J."/>
            <person name="Obradovic A."/>
        </authorList>
    </citation>
    <scope>NUCLEOTIDE SEQUENCE [LARGE SCALE GENOMIC DNA]</scope>
    <source>
        <strain evidence="7 8">39/7</strain>
    </source>
</reference>
<gene>
    <name evidence="7" type="ORF">RS75_24030</name>
</gene>
<dbReference type="SUPFAM" id="SSF51905">
    <property type="entry name" value="FAD/NAD(P)-binding domain"/>
    <property type="match status" value="1"/>
</dbReference>